<organism evidence="1 2">
    <name type="scientific">Eiseniibacteriota bacterium</name>
    <dbReference type="NCBI Taxonomy" id="2212470"/>
    <lineage>
        <taxon>Bacteria</taxon>
        <taxon>Candidatus Eiseniibacteriota</taxon>
    </lineage>
</organism>
<sequence>MLTMIPFLLGASPVIGFFMGRWLDGRLGTEPVLRFVFLGLGFVAGVRETVKVVKKASRAAEAADRMD</sequence>
<dbReference type="EMBL" id="JABDJR010000500">
    <property type="protein sequence ID" value="NNF07575.1"/>
    <property type="molecule type" value="Genomic_DNA"/>
</dbReference>
<evidence type="ECO:0000313" key="2">
    <source>
        <dbReference type="Proteomes" id="UP000547674"/>
    </source>
</evidence>
<dbReference type="Proteomes" id="UP000547674">
    <property type="component" value="Unassembled WGS sequence"/>
</dbReference>
<accession>A0A7Y2ECQ0</accession>
<proteinExistence type="predicted"/>
<evidence type="ECO:0000313" key="1">
    <source>
        <dbReference type="EMBL" id="NNF07575.1"/>
    </source>
</evidence>
<dbReference type="InterPro" id="IPR032820">
    <property type="entry name" value="ATPase_put"/>
</dbReference>
<gene>
    <name evidence="1" type="ORF">HKN21_12505</name>
</gene>
<reference evidence="1 2" key="1">
    <citation type="submission" date="2020-03" db="EMBL/GenBank/DDBJ databases">
        <title>Metabolic flexibility allows generalist bacteria to become dominant in a frequently disturbed ecosystem.</title>
        <authorList>
            <person name="Chen Y.-J."/>
            <person name="Leung P.M."/>
            <person name="Bay S.K."/>
            <person name="Hugenholtz P."/>
            <person name="Kessler A.J."/>
            <person name="Shelley G."/>
            <person name="Waite D.W."/>
            <person name="Cook P.L."/>
            <person name="Greening C."/>
        </authorList>
    </citation>
    <scope>NUCLEOTIDE SEQUENCE [LARGE SCALE GENOMIC DNA]</scope>
    <source>
        <strain evidence="1">SS_bin_28</strain>
    </source>
</reference>
<dbReference type="AlphaFoldDB" id="A0A7Y2ECQ0"/>
<dbReference type="Pfam" id="PF09527">
    <property type="entry name" value="ATPase_gene1"/>
    <property type="match status" value="1"/>
</dbReference>
<protein>
    <submittedName>
        <fullName evidence="1">AtpZ/AtpI family protein</fullName>
    </submittedName>
</protein>
<name>A0A7Y2ECQ0_UNCEI</name>
<comment type="caution">
    <text evidence="1">The sequence shown here is derived from an EMBL/GenBank/DDBJ whole genome shotgun (WGS) entry which is preliminary data.</text>
</comment>